<dbReference type="PROSITE" id="PS51257">
    <property type="entry name" value="PROKAR_LIPOPROTEIN"/>
    <property type="match status" value="1"/>
</dbReference>
<dbReference type="Proteomes" id="UP000326570">
    <property type="component" value="Unassembled WGS sequence"/>
</dbReference>
<protein>
    <recommendedName>
        <fullName evidence="3">Lipoprotein</fullName>
    </recommendedName>
</protein>
<gene>
    <name evidence="1" type="ORF">F0P94_05440</name>
</gene>
<organism evidence="1 2">
    <name type="scientific">Adhaeribacter soli</name>
    <dbReference type="NCBI Taxonomy" id="2607655"/>
    <lineage>
        <taxon>Bacteria</taxon>
        <taxon>Pseudomonadati</taxon>
        <taxon>Bacteroidota</taxon>
        <taxon>Cytophagia</taxon>
        <taxon>Cytophagales</taxon>
        <taxon>Hymenobacteraceae</taxon>
        <taxon>Adhaeribacter</taxon>
    </lineage>
</organism>
<dbReference type="AlphaFoldDB" id="A0A5N1J4Z1"/>
<accession>A0A5N1J4Z1</accession>
<keyword evidence="2" id="KW-1185">Reference proteome</keyword>
<sequence>MMKNIILLIVISLLILSCNERRKDSDLALIGEFCSKLLWDLDGTTASIENAVVKGGNRKTDVPVLNDAKLMKGWRNNYLKEGNKEALLVYSDSIIKHLSILENKQVLNDLIKAKNDFTSNSDSLFHLKLFFWTLKAETVLQANNASKVGADEFRCYLGGLLPSEISSHQISLGDSIYLTFKLSDYAFSDVKFNLDSLYIENQDLKTRIRLKPVKVGPNIILHTIPKQRGNYLIHGKIHTNLPKEFRQFVMISKECKVI</sequence>
<evidence type="ECO:0000313" key="1">
    <source>
        <dbReference type="EMBL" id="KAA9340874.1"/>
    </source>
</evidence>
<comment type="caution">
    <text evidence="1">The sequence shown here is derived from an EMBL/GenBank/DDBJ whole genome shotgun (WGS) entry which is preliminary data.</text>
</comment>
<dbReference type="EMBL" id="VTWT01000002">
    <property type="protein sequence ID" value="KAA9340874.1"/>
    <property type="molecule type" value="Genomic_DNA"/>
</dbReference>
<name>A0A5N1J4Z1_9BACT</name>
<evidence type="ECO:0000313" key="2">
    <source>
        <dbReference type="Proteomes" id="UP000326570"/>
    </source>
</evidence>
<evidence type="ECO:0008006" key="3">
    <source>
        <dbReference type="Google" id="ProtNLM"/>
    </source>
</evidence>
<proteinExistence type="predicted"/>
<reference evidence="1 2" key="1">
    <citation type="submission" date="2019-09" db="EMBL/GenBank/DDBJ databases">
        <title>Genome sequence of Adhaeribacter sp. M2.</title>
        <authorList>
            <person name="Srinivasan S."/>
        </authorList>
    </citation>
    <scope>NUCLEOTIDE SEQUENCE [LARGE SCALE GENOMIC DNA]</scope>
    <source>
        <strain evidence="1 2">M2</strain>
    </source>
</reference>